<sequence>MWETRRTSQIATEMTKYNSVVLAISETHWTQTGQQRLDMGEMLLYCSHEKESVTHTQAVVLTLSNESRNALIRWESHGSRIIKTSFIQRRRGSQRMLFCVTHPLMTATTTIEISSTRDCNR</sequence>
<dbReference type="AlphaFoldDB" id="A0A183MG40"/>
<protein>
    <submittedName>
        <fullName evidence="1">Uncharacterized protein</fullName>
    </submittedName>
</protein>
<keyword evidence="2" id="KW-1185">Reference proteome</keyword>
<accession>A0A183MG40</accession>
<evidence type="ECO:0000313" key="1">
    <source>
        <dbReference type="EMBL" id="VDP17252.1"/>
    </source>
</evidence>
<gene>
    <name evidence="1" type="ORF">SMRZ_LOCUS15015</name>
</gene>
<name>A0A183MG40_9TREM</name>
<evidence type="ECO:0000313" key="2">
    <source>
        <dbReference type="Proteomes" id="UP000277204"/>
    </source>
</evidence>
<proteinExistence type="predicted"/>
<organism evidence="1 2">
    <name type="scientific">Schistosoma margrebowiei</name>
    <dbReference type="NCBI Taxonomy" id="48269"/>
    <lineage>
        <taxon>Eukaryota</taxon>
        <taxon>Metazoa</taxon>
        <taxon>Spiralia</taxon>
        <taxon>Lophotrochozoa</taxon>
        <taxon>Platyhelminthes</taxon>
        <taxon>Trematoda</taxon>
        <taxon>Digenea</taxon>
        <taxon>Strigeidida</taxon>
        <taxon>Schistosomatoidea</taxon>
        <taxon>Schistosomatidae</taxon>
        <taxon>Schistosoma</taxon>
    </lineage>
</organism>
<reference evidence="1 2" key="1">
    <citation type="submission" date="2018-11" db="EMBL/GenBank/DDBJ databases">
        <authorList>
            <consortium name="Pathogen Informatics"/>
        </authorList>
    </citation>
    <scope>NUCLEOTIDE SEQUENCE [LARGE SCALE GENOMIC DNA]</scope>
    <source>
        <strain evidence="1 2">Zambia</strain>
    </source>
</reference>
<dbReference type="EMBL" id="UZAI01016861">
    <property type="protein sequence ID" value="VDP17252.1"/>
    <property type="molecule type" value="Genomic_DNA"/>
</dbReference>
<dbReference type="Proteomes" id="UP000277204">
    <property type="component" value="Unassembled WGS sequence"/>
</dbReference>